<dbReference type="AlphaFoldDB" id="A0A8J6U9S8"/>
<dbReference type="Gene3D" id="1.10.443.10">
    <property type="entry name" value="Intergrase catalytic core"/>
    <property type="match status" value="1"/>
</dbReference>
<dbReference type="InterPro" id="IPR050090">
    <property type="entry name" value="Tyrosine_recombinase_XerCD"/>
</dbReference>
<dbReference type="InterPro" id="IPR035386">
    <property type="entry name" value="Arm-DNA-bind_5"/>
</dbReference>
<dbReference type="Pfam" id="PF17293">
    <property type="entry name" value="Arm-DNA-bind_5"/>
    <property type="match status" value="1"/>
</dbReference>
<name>A0A8J6U9S8_9FLAO</name>
<reference evidence="5 6" key="1">
    <citation type="submission" date="2020-09" db="EMBL/GenBank/DDBJ databases">
        <title>TT11 complete genome.</title>
        <authorList>
            <person name="Wu Z."/>
        </authorList>
    </citation>
    <scope>NUCLEOTIDE SEQUENCE [LARGE SCALE GENOMIC DNA]</scope>
    <source>
        <strain evidence="5 6">TT11</strain>
    </source>
</reference>
<proteinExistence type="inferred from homology"/>
<dbReference type="PROSITE" id="PS51898">
    <property type="entry name" value="TYR_RECOMBINASE"/>
    <property type="match status" value="1"/>
</dbReference>
<dbReference type="RefSeq" id="WP_188231450.1">
    <property type="nucleotide sequence ID" value="NZ_JACVXB010000012.1"/>
</dbReference>
<dbReference type="InterPro" id="IPR010998">
    <property type="entry name" value="Integrase_recombinase_N"/>
</dbReference>
<gene>
    <name evidence="5" type="ORF">ICJ83_16180</name>
</gene>
<evidence type="ECO:0000256" key="3">
    <source>
        <dbReference type="ARBA" id="ARBA00023172"/>
    </source>
</evidence>
<dbReference type="InterPro" id="IPR011010">
    <property type="entry name" value="DNA_brk_join_enz"/>
</dbReference>
<dbReference type="Gene3D" id="1.10.150.130">
    <property type="match status" value="1"/>
</dbReference>
<evidence type="ECO:0000256" key="2">
    <source>
        <dbReference type="ARBA" id="ARBA00023125"/>
    </source>
</evidence>
<dbReference type="SUPFAM" id="SSF56349">
    <property type="entry name" value="DNA breaking-rejoining enzymes"/>
    <property type="match status" value="1"/>
</dbReference>
<sequence length="407" mass="47509">MSTRSTFNLLFWVNTSRIKNKEVSLYARITVDGKRANISLQRRVPLSNWDSNKGKAKGSKREAKALNKYLDQVRAKIYQSYEDLISEDKLITAQLIKSRFLGEDRNFKTFLELFEYHNEVSKEKLTSHTLRHYKVTQGYLKKYLDIKLATTDIRLSELSYGFIVDFEYFIKSYQPEDHQRKMSHNTAMKHLQRLRKMVTMAYHMEWMEKDPFVRFKTSFENKRREYLSETELRSLETFNSKVDRLNLVRDLFLFSCYTGISFIDIHDLTTGQIMLGIDGNVWVISERQKTSTSIRVPLLPKAKALIENYKEHPRVMNSGGVFPKISNQKVNSYLKEIADLCKINKNLTFHIARHTFATTITLSNGVPIETVSKLLGHTKIATTQIYARVLDQKVSEDMGKLKKILSQ</sequence>
<keyword evidence="2" id="KW-0238">DNA-binding</keyword>
<accession>A0A8J6U9S8</accession>
<comment type="caution">
    <text evidence="5">The sequence shown here is derived from an EMBL/GenBank/DDBJ whole genome shotgun (WGS) entry which is preliminary data.</text>
</comment>
<dbReference type="Pfam" id="PF00589">
    <property type="entry name" value="Phage_integrase"/>
    <property type="match status" value="1"/>
</dbReference>
<dbReference type="Pfam" id="PF13102">
    <property type="entry name" value="Phage_int_SAM_5"/>
    <property type="match status" value="1"/>
</dbReference>
<keyword evidence="3" id="KW-0233">DNA recombination</keyword>
<organism evidence="5 6">
    <name type="scientific">Aestuariibaculum sediminum</name>
    <dbReference type="NCBI Taxonomy" id="2770637"/>
    <lineage>
        <taxon>Bacteria</taxon>
        <taxon>Pseudomonadati</taxon>
        <taxon>Bacteroidota</taxon>
        <taxon>Flavobacteriia</taxon>
        <taxon>Flavobacteriales</taxon>
        <taxon>Flavobacteriaceae</taxon>
    </lineage>
</organism>
<dbReference type="GO" id="GO:0015074">
    <property type="term" value="P:DNA integration"/>
    <property type="evidence" value="ECO:0007669"/>
    <property type="project" value="InterPro"/>
</dbReference>
<dbReference type="GO" id="GO:0006310">
    <property type="term" value="P:DNA recombination"/>
    <property type="evidence" value="ECO:0007669"/>
    <property type="project" value="UniProtKB-KW"/>
</dbReference>
<dbReference type="InterPro" id="IPR002104">
    <property type="entry name" value="Integrase_catalytic"/>
</dbReference>
<dbReference type="PANTHER" id="PTHR30349:SF64">
    <property type="entry name" value="PROPHAGE INTEGRASE INTD-RELATED"/>
    <property type="match status" value="1"/>
</dbReference>
<dbReference type="EMBL" id="JACVXB010000012">
    <property type="protein sequence ID" value="MBD0833672.1"/>
    <property type="molecule type" value="Genomic_DNA"/>
</dbReference>
<dbReference type="Proteomes" id="UP000600588">
    <property type="component" value="Unassembled WGS sequence"/>
</dbReference>
<dbReference type="GO" id="GO:0003677">
    <property type="term" value="F:DNA binding"/>
    <property type="evidence" value="ECO:0007669"/>
    <property type="project" value="UniProtKB-KW"/>
</dbReference>
<feature type="domain" description="Tyr recombinase" evidence="4">
    <location>
        <begin position="222"/>
        <end position="399"/>
    </location>
</feature>
<evidence type="ECO:0000259" key="4">
    <source>
        <dbReference type="PROSITE" id="PS51898"/>
    </source>
</evidence>
<dbReference type="CDD" id="cd01185">
    <property type="entry name" value="INTN1_C_like"/>
    <property type="match status" value="1"/>
</dbReference>
<evidence type="ECO:0000313" key="5">
    <source>
        <dbReference type="EMBL" id="MBD0833672.1"/>
    </source>
</evidence>
<keyword evidence="6" id="KW-1185">Reference proteome</keyword>
<protein>
    <submittedName>
        <fullName evidence="5">Site-specific integrase</fullName>
    </submittedName>
</protein>
<evidence type="ECO:0000313" key="6">
    <source>
        <dbReference type="Proteomes" id="UP000600588"/>
    </source>
</evidence>
<evidence type="ECO:0000256" key="1">
    <source>
        <dbReference type="ARBA" id="ARBA00008857"/>
    </source>
</evidence>
<dbReference type="PANTHER" id="PTHR30349">
    <property type="entry name" value="PHAGE INTEGRASE-RELATED"/>
    <property type="match status" value="1"/>
</dbReference>
<comment type="similarity">
    <text evidence="1">Belongs to the 'phage' integrase family.</text>
</comment>
<dbReference type="InterPro" id="IPR013762">
    <property type="entry name" value="Integrase-like_cat_sf"/>
</dbReference>
<dbReference type="InterPro" id="IPR025269">
    <property type="entry name" value="SAM-like_dom"/>
</dbReference>